<proteinExistence type="predicted"/>
<evidence type="ECO:0000313" key="2">
    <source>
        <dbReference type="Proteomes" id="UP001164472"/>
    </source>
</evidence>
<dbReference type="Pfam" id="PF04134">
    <property type="entry name" value="DCC1-like"/>
    <property type="match status" value="1"/>
</dbReference>
<name>A0A9E8KPY7_9ALTE</name>
<accession>A0A9E8KPY7</accession>
<organism evidence="1 2">
    <name type="scientific">Alkalimarinus sediminis</name>
    <dbReference type="NCBI Taxonomy" id="1632866"/>
    <lineage>
        <taxon>Bacteria</taxon>
        <taxon>Pseudomonadati</taxon>
        <taxon>Pseudomonadota</taxon>
        <taxon>Gammaproteobacteria</taxon>
        <taxon>Alteromonadales</taxon>
        <taxon>Alteromonadaceae</taxon>
        <taxon>Alkalimarinus</taxon>
    </lineage>
</organism>
<evidence type="ECO:0000313" key="1">
    <source>
        <dbReference type="EMBL" id="UZW75214.1"/>
    </source>
</evidence>
<dbReference type="EMBL" id="CP101527">
    <property type="protein sequence ID" value="UZW75214.1"/>
    <property type="molecule type" value="Genomic_DNA"/>
</dbReference>
<dbReference type="RefSeq" id="WP_251810975.1">
    <property type="nucleotide sequence ID" value="NZ_CP101527.1"/>
</dbReference>
<dbReference type="AlphaFoldDB" id="A0A9E8KPY7"/>
<gene>
    <name evidence="1" type="ORF">NNL22_00985</name>
</gene>
<dbReference type="Proteomes" id="UP001164472">
    <property type="component" value="Chromosome"/>
</dbReference>
<reference evidence="1" key="1">
    <citation type="submission" date="2022-07" db="EMBL/GenBank/DDBJ databases">
        <title>Alkalimarinus sp. nov., isolated from gut of a Alitta virens.</title>
        <authorList>
            <person name="Yang A.I."/>
            <person name="Shin N.-R."/>
        </authorList>
    </citation>
    <scope>NUCLEOTIDE SEQUENCE</scope>
    <source>
        <strain evidence="1">FA028</strain>
    </source>
</reference>
<sequence length="130" mass="15396">METGKSPPPKQDKIRVYYDASCAGCRKDRKRYDQLAGEEAVEWCDITDNDELLKSQGIDPEEAMIKLHIQTPEGVISNDIEAYILLISKIRWLKPLAWFLNFKWVKETIRKIYRNWVLRRLKREGRLKSE</sequence>
<protein>
    <submittedName>
        <fullName evidence="1">DCC1-like thiol-disulfide oxidoreductase family protein</fullName>
    </submittedName>
</protein>
<dbReference type="KEGG" id="asem:NNL22_00985"/>
<keyword evidence="2" id="KW-1185">Reference proteome</keyword>
<dbReference type="InterPro" id="IPR007263">
    <property type="entry name" value="DCC1-like"/>
</dbReference>
<dbReference type="GO" id="GO:0015035">
    <property type="term" value="F:protein-disulfide reductase activity"/>
    <property type="evidence" value="ECO:0007669"/>
    <property type="project" value="InterPro"/>
</dbReference>